<dbReference type="Proteomes" id="UP001589767">
    <property type="component" value="Unassembled WGS sequence"/>
</dbReference>
<evidence type="ECO:0000256" key="9">
    <source>
        <dbReference type="NCBIfam" id="TIGR03303"/>
    </source>
</evidence>
<feature type="domain" description="POTRA" evidence="10">
    <location>
        <begin position="345"/>
        <end position="419"/>
    </location>
</feature>
<comment type="subcellular location">
    <subcellularLocation>
        <location evidence="8">Cell outer membrane</location>
    </subcellularLocation>
    <subcellularLocation>
        <location evidence="1">Membrane</location>
    </subcellularLocation>
</comment>
<dbReference type="Pfam" id="PF01103">
    <property type="entry name" value="Omp85"/>
    <property type="match status" value="1"/>
</dbReference>
<dbReference type="InterPro" id="IPR000184">
    <property type="entry name" value="Bac_surfAg_D15"/>
</dbReference>
<proteinExistence type="inferred from homology"/>
<dbReference type="HAMAP" id="MF_01430">
    <property type="entry name" value="OM_assembly_BamA"/>
    <property type="match status" value="1"/>
</dbReference>
<keyword evidence="2 8" id="KW-1134">Transmembrane beta strand</keyword>
<feature type="chain" id="PRO_5044945730" description="Outer membrane protein assembly factor BamA" evidence="8">
    <location>
        <begin position="19"/>
        <end position="803"/>
    </location>
</feature>
<evidence type="ECO:0000256" key="1">
    <source>
        <dbReference type="ARBA" id="ARBA00004370"/>
    </source>
</evidence>
<keyword evidence="5 8" id="KW-0677">Repeat</keyword>
<gene>
    <name evidence="8 11" type="primary">bamA</name>
    <name evidence="11" type="ORF">ACFFHK_05460</name>
</gene>
<feature type="domain" description="POTRA" evidence="10">
    <location>
        <begin position="172"/>
        <end position="260"/>
    </location>
</feature>
<evidence type="ECO:0000256" key="4">
    <source>
        <dbReference type="ARBA" id="ARBA00022729"/>
    </source>
</evidence>
<dbReference type="PANTHER" id="PTHR12815">
    <property type="entry name" value="SORTING AND ASSEMBLY MACHINERY SAMM50 PROTEIN FAMILY MEMBER"/>
    <property type="match status" value="1"/>
</dbReference>
<comment type="subunit">
    <text evidence="8">Part of the Bam complex.</text>
</comment>
<accession>A0ABV6H0K9</accession>
<evidence type="ECO:0000256" key="3">
    <source>
        <dbReference type="ARBA" id="ARBA00022692"/>
    </source>
</evidence>
<evidence type="ECO:0000256" key="7">
    <source>
        <dbReference type="ARBA" id="ARBA00023237"/>
    </source>
</evidence>
<keyword evidence="6 8" id="KW-0472">Membrane</keyword>
<comment type="similarity">
    <text evidence="8">Belongs to the BamA family.</text>
</comment>
<comment type="caution">
    <text evidence="11">The sequence shown here is derived from an EMBL/GenBank/DDBJ whole genome shotgun (WGS) entry which is preliminary data.</text>
</comment>
<dbReference type="PIRSF" id="PIRSF006076">
    <property type="entry name" value="OM_assembly_OMP85"/>
    <property type="match status" value="1"/>
</dbReference>
<evidence type="ECO:0000313" key="12">
    <source>
        <dbReference type="Proteomes" id="UP001589767"/>
    </source>
</evidence>
<organism evidence="11 12">
    <name type="scientific">Gallibacterium trehalosifermentans</name>
    <dbReference type="NCBI Taxonomy" id="516935"/>
    <lineage>
        <taxon>Bacteria</taxon>
        <taxon>Pseudomonadati</taxon>
        <taxon>Pseudomonadota</taxon>
        <taxon>Gammaproteobacteria</taxon>
        <taxon>Pasteurellales</taxon>
        <taxon>Pasteurellaceae</taxon>
        <taxon>Gallibacterium</taxon>
    </lineage>
</organism>
<evidence type="ECO:0000256" key="5">
    <source>
        <dbReference type="ARBA" id="ARBA00022737"/>
    </source>
</evidence>
<dbReference type="RefSeq" id="WP_382370404.1">
    <property type="nucleotide sequence ID" value="NZ_JBHLWB010000004.1"/>
</dbReference>
<keyword evidence="12" id="KW-1185">Reference proteome</keyword>
<evidence type="ECO:0000256" key="6">
    <source>
        <dbReference type="ARBA" id="ARBA00023136"/>
    </source>
</evidence>
<evidence type="ECO:0000259" key="10">
    <source>
        <dbReference type="PROSITE" id="PS51779"/>
    </source>
</evidence>
<dbReference type="InterPro" id="IPR010827">
    <property type="entry name" value="BamA/TamA_POTRA"/>
</dbReference>
<feature type="signal peptide" evidence="8">
    <location>
        <begin position="1"/>
        <end position="18"/>
    </location>
</feature>
<keyword evidence="7 8" id="KW-0998">Cell outer membrane</keyword>
<dbReference type="Gene3D" id="3.10.20.310">
    <property type="entry name" value="membrane protein fhac"/>
    <property type="match status" value="5"/>
</dbReference>
<evidence type="ECO:0000313" key="11">
    <source>
        <dbReference type="EMBL" id="MFC0309154.1"/>
    </source>
</evidence>
<dbReference type="NCBIfam" id="TIGR03303">
    <property type="entry name" value="OM_YaeT"/>
    <property type="match status" value="1"/>
</dbReference>
<evidence type="ECO:0000256" key="8">
    <source>
        <dbReference type="HAMAP-Rule" id="MF_01430"/>
    </source>
</evidence>
<dbReference type="Gene3D" id="2.40.160.50">
    <property type="entry name" value="membrane protein fhac: a member of the omp85/tpsb transporter family"/>
    <property type="match status" value="1"/>
</dbReference>
<feature type="domain" description="POTRA" evidence="10">
    <location>
        <begin position="89"/>
        <end position="169"/>
    </location>
</feature>
<dbReference type="InterPro" id="IPR034746">
    <property type="entry name" value="POTRA"/>
</dbReference>
<keyword evidence="4 8" id="KW-0732">Signal</keyword>
<dbReference type="Pfam" id="PF07244">
    <property type="entry name" value="POTRA"/>
    <property type="match status" value="4"/>
</dbReference>
<keyword evidence="3 8" id="KW-0812">Transmembrane</keyword>
<comment type="function">
    <text evidence="8">Part of the outer membrane protein assembly complex, which is involved in assembly and insertion of beta-barrel proteins into the outer membrane.</text>
</comment>
<dbReference type="PANTHER" id="PTHR12815:SF23">
    <property type="entry name" value="OUTER MEMBRANE PROTEIN ASSEMBLY FACTOR BAMA"/>
    <property type="match status" value="1"/>
</dbReference>
<protein>
    <recommendedName>
        <fullName evidence="8 9">Outer membrane protein assembly factor BamA</fullName>
    </recommendedName>
</protein>
<name>A0ABV6H0K9_9PAST</name>
<reference evidence="11 12" key="1">
    <citation type="submission" date="2024-09" db="EMBL/GenBank/DDBJ databases">
        <authorList>
            <person name="Sun Q."/>
            <person name="Mori K."/>
        </authorList>
    </citation>
    <scope>NUCLEOTIDE SEQUENCE [LARGE SCALE GENOMIC DNA]</scope>
    <source>
        <strain evidence="11 12">CCM 7539</strain>
    </source>
</reference>
<sequence length="803" mass="89406" precursor="true">MKKILLTSLLFSSTISFAAPFVVKDIRLDGISEGNKGAILARLPVKVGQTITDRDISDLVRALYLNGSFSNVQASREGNTLVIHIAEHAVINSLDFSGNDSIPKDALQENLNANNIKKGSLLNREKLNAFRDELINYYHSIGFYNAQVDFAVDQVSSNQADVKLNIIEGERALVKEINFVGNQAFDRKTLLEQMEIQPDTSWWNFFASSKLDQQKFQNDLQALKTFYLNKGYPKFNITDVKTKVSDDKKDIAITIDLFEGEQYKVSGARVVGDTAGLMPQIEPLLKKIYVGELFNGDNAKDVEESIKQILGDNSYAAPQVNLVPEFDEEKHEVNLTYVVDAGHRYYVRNILFKGNDSSADKTLRQEMRQQEGSLYSLAAIQQGKLRLERTGFFETVDSFTEMVKGTNDQMDVIYKVKERNTGSINFGIGYGTESGFSYNASVKQDNFLGTGASASLSGTRNDYGMSIALGYNEPYFTKDGVSLGGNVYYEKYDNSKNNNQASYSKTSYGIDATLGFPVNENNSYYLGLGYAHNKLKDIQPEYQRALYLQSIKANSWEFSNHDFDFSFGWGYNSLNRGFFPTQGVKANIGGRISIPGSDNKYYKLNASVIGYYPLNRAETWVISGKASLNYANGFGGKKLPFYQYYTAGGIGSLRGFSYGSVGPNAFYLTKDAPNGCLNGAIHNEFECYMNGESTDIIGGNAMATTSIELIVPTPFVSDKSQTTVRTSLFVDAASVWNTKWDKELSKRYDVVDYSDPSRVRASAGISFQWQSPIGPLVFSYAKPIKKYEGDDVEQFQFSIGGSF</sequence>
<dbReference type="PROSITE" id="PS51779">
    <property type="entry name" value="POTRA"/>
    <property type="match status" value="4"/>
</dbReference>
<feature type="domain" description="POTRA" evidence="10">
    <location>
        <begin position="21"/>
        <end position="88"/>
    </location>
</feature>
<dbReference type="InterPro" id="IPR039910">
    <property type="entry name" value="D15-like"/>
</dbReference>
<dbReference type="SUPFAM" id="SSF56935">
    <property type="entry name" value="Porins"/>
    <property type="match status" value="1"/>
</dbReference>
<dbReference type="EMBL" id="JBHLWB010000004">
    <property type="protein sequence ID" value="MFC0309154.1"/>
    <property type="molecule type" value="Genomic_DNA"/>
</dbReference>
<evidence type="ECO:0000256" key="2">
    <source>
        <dbReference type="ARBA" id="ARBA00022452"/>
    </source>
</evidence>
<dbReference type="InterPro" id="IPR023707">
    <property type="entry name" value="OM_assembly_BamA"/>
</dbReference>